<evidence type="ECO:0000256" key="10">
    <source>
        <dbReference type="ARBA" id="ARBA00023319"/>
    </source>
</evidence>
<dbReference type="AlphaFoldDB" id="F6XT69"/>
<reference evidence="15" key="2">
    <citation type="submission" date="2025-08" db="UniProtKB">
        <authorList>
            <consortium name="Ensembl"/>
        </authorList>
    </citation>
    <scope>IDENTIFICATION</scope>
    <source>
        <strain evidence="15">Glennie</strain>
    </source>
</reference>
<dbReference type="STRING" id="9258.ENSOANP00000011841"/>
<evidence type="ECO:0000256" key="9">
    <source>
        <dbReference type="ARBA" id="ARBA00023180"/>
    </source>
</evidence>
<keyword evidence="3" id="KW-1003">Cell membrane</keyword>
<dbReference type="Proteomes" id="UP000002279">
    <property type="component" value="Chromosome 7"/>
</dbReference>
<evidence type="ECO:0000313" key="16">
    <source>
        <dbReference type="Proteomes" id="UP000002279"/>
    </source>
</evidence>
<dbReference type="FunCoup" id="F6XT69">
    <property type="interactions" value="401"/>
</dbReference>
<evidence type="ECO:0000256" key="2">
    <source>
        <dbReference type="ARBA" id="ARBA00019739"/>
    </source>
</evidence>
<evidence type="ECO:0000256" key="8">
    <source>
        <dbReference type="ARBA" id="ARBA00023157"/>
    </source>
</evidence>
<dbReference type="HOGENOM" id="CLU_1315009_0_0_1"/>
<evidence type="ECO:0000256" key="6">
    <source>
        <dbReference type="ARBA" id="ARBA00022989"/>
    </source>
</evidence>
<feature type="chain" id="PRO_5028279157" description="Inducible T-cell costimulator" evidence="13">
    <location>
        <begin position="21"/>
        <end position="216"/>
    </location>
</feature>
<accession>F6XT69</accession>
<gene>
    <name evidence="15" type="primary">ICOS</name>
</gene>
<dbReference type="GO" id="GO:0098609">
    <property type="term" value="P:cell-cell adhesion"/>
    <property type="evidence" value="ECO:0000318"/>
    <property type="project" value="GO_Central"/>
</dbReference>
<dbReference type="InterPro" id="IPR039943">
    <property type="entry name" value="ICOS"/>
</dbReference>
<evidence type="ECO:0000313" key="15">
    <source>
        <dbReference type="Ensembl" id="ENSOANP00000011841.3"/>
    </source>
</evidence>
<evidence type="ECO:0000256" key="13">
    <source>
        <dbReference type="SAM" id="SignalP"/>
    </source>
</evidence>
<evidence type="ECO:0000256" key="7">
    <source>
        <dbReference type="ARBA" id="ARBA00023136"/>
    </source>
</evidence>
<dbReference type="GO" id="GO:0005886">
    <property type="term" value="C:plasma membrane"/>
    <property type="evidence" value="ECO:0007669"/>
    <property type="project" value="UniProtKB-SubCell"/>
</dbReference>
<dbReference type="GO" id="GO:0002517">
    <property type="term" value="P:T cell tolerance induction"/>
    <property type="evidence" value="ECO:0000318"/>
    <property type="project" value="GO_Central"/>
</dbReference>
<keyword evidence="6 12" id="KW-1133">Transmembrane helix</keyword>
<feature type="transmembrane region" description="Helical" evidence="12">
    <location>
        <begin position="156"/>
        <end position="179"/>
    </location>
</feature>
<dbReference type="InParanoid" id="F6XT69"/>
<dbReference type="PANTHER" id="PTHR20904">
    <property type="entry name" value="INDUCIBLE T-CELL COSTIMULATOR ICOS"/>
    <property type="match status" value="1"/>
</dbReference>
<evidence type="ECO:0000256" key="3">
    <source>
        <dbReference type="ARBA" id="ARBA00022475"/>
    </source>
</evidence>
<reference evidence="15" key="3">
    <citation type="submission" date="2025-09" db="UniProtKB">
        <authorList>
            <consortium name="Ensembl"/>
        </authorList>
    </citation>
    <scope>IDENTIFICATION</scope>
    <source>
        <strain evidence="15">Glennie</strain>
    </source>
</reference>
<dbReference type="SUPFAM" id="SSF48726">
    <property type="entry name" value="Immunoglobulin"/>
    <property type="match status" value="1"/>
</dbReference>
<sequence>MKSGILACLIFFQFEALSETKPCEEKLGQTIEESNATAHQKMMAFHNGVVKVTCHYPRSARDFTMQLLKGTMRQKVCELIRDKDITNTTTQKELIYCQPDLSNDSVIFTLSNLDIRHADYYFCSLEVSFPPPYQNCTPDEAYLYVYESKFCSKLTFWLPVGLAVFSMLSCICCILAFWLRNKSNQCPSSLHEPNSEYMPMAAVTAAKKSGFRVLSS</sequence>
<dbReference type="InterPro" id="IPR036179">
    <property type="entry name" value="Ig-like_dom_sf"/>
</dbReference>
<dbReference type="OMA" id="QDKEDCF"/>
<keyword evidence="16" id="KW-1185">Reference proteome</keyword>
<dbReference type="Ensembl" id="ENSOANT00000011843.3">
    <property type="protein sequence ID" value="ENSOANP00000011841.3"/>
    <property type="gene ID" value="ENSOANG00000007435.4"/>
</dbReference>
<dbReference type="GeneTree" id="ENSGT00390000000801"/>
<dbReference type="eggNOG" id="ENOG502S59F">
    <property type="taxonomic scope" value="Eukaryota"/>
</dbReference>
<dbReference type="OrthoDB" id="9403189at2759"/>
<feature type="signal peptide" evidence="13">
    <location>
        <begin position="1"/>
        <end position="20"/>
    </location>
</feature>
<dbReference type="CTD" id="29851"/>
<organism evidence="15 16">
    <name type="scientific">Ornithorhynchus anatinus</name>
    <name type="common">Duckbill platypus</name>
    <dbReference type="NCBI Taxonomy" id="9258"/>
    <lineage>
        <taxon>Eukaryota</taxon>
        <taxon>Metazoa</taxon>
        <taxon>Chordata</taxon>
        <taxon>Craniata</taxon>
        <taxon>Vertebrata</taxon>
        <taxon>Euteleostomi</taxon>
        <taxon>Mammalia</taxon>
        <taxon>Monotremata</taxon>
        <taxon>Ornithorhynchidae</taxon>
        <taxon>Ornithorhynchus</taxon>
    </lineage>
</organism>
<dbReference type="GeneID" id="114813267"/>
<feature type="domain" description="Immunoglobulin V-set" evidence="14">
    <location>
        <begin position="35"/>
        <end position="149"/>
    </location>
</feature>
<evidence type="ECO:0000256" key="12">
    <source>
        <dbReference type="SAM" id="Phobius"/>
    </source>
</evidence>
<evidence type="ECO:0000256" key="4">
    <source>
        <dbReference type="ARBA" id="ARBA00022692"/>
    </source>
</evidence>
<dbReference type="RefSeq" id="XP_028925256.1">
    <property type="nucleotide sequence ID" value="XM_029069423.1"/>
</dbReference>
<evidence type="ECO:0000256" key="1">
    <source>
        <dbReference type="ARBA" id="ARBA00004251"/>
    </source>
</evidence>
<name>F6XT69_ORNAN</name>
<keyword evidence="8" id="KW-1015">Disulfide bond</keyword>
<dbReference type="PANTHER" id="PTHR20904:SF0">
    <property type="entry name" value="INDUCIBLE T-CELL COSTIMULATOR"/>
    <property type="match status" value="1"/>
</dbReference>
<protein>
    <recommendedName>
        <fullName evidence="2">Inducible T-cell costimulator</fullName>
    </recommendedName>
</protein>
<dbReference type="Gene3D" id="2.60.40.10">
    <property type="entry name" value="Immunoglobulins"/>
    <property type="match status" value="1"/>
</dbReference>
<dbReference type="KEGG" id="oaa:114813267"/>
<keyword evidence="7 12" id="KW-0472">Membrane</keyword>
<evidence type="ECO:0000256" key="5">
    <source>
        <dbReference type="ARBA" id="ARBA00022729"/>
    </source>
</evidence>
<dbReference type="Bgee" id="ENSOANG00000007435">
    <property type="expression patterns" value="Expressed in ovary and 3 other cell types or tissues"/>
</dbReference>
<comment type="subunit">
    <text evidence="11">Homodimer; disulfide-linked. Interacts with ICOSLG. Interacts with PIK3R1. Interacts with TBK1; this interaction is critical for the maturation of T follicular regulatory cells.</text>
</comment>
<dbReference type="FunFam" id="2.60.40.10:FF:000874">
    <property type="entry name" value="Inducible T-cell costimulator"/>
    <property type="match status" value="1"/>
</dbReference>
<dbReference type="GO" id="GO:0031295">
    <property type="term" value="P:T cell costimulation"/>
    <property type="evidence" value="ECO:0000318"/>
    <property type="project" value="GO_Central"/>
</dbReference>
<keyword evidence="9" id="KW-0325">Glycoprotein</keyword>
<keyword evidence="10" id="KW-0393">Immunoglobulin domain</keyword>
<comment type="subcellular location">
    <subcellularLocation>
        <location evidence="1">Cell membrane</location>
        <topology evidence="1">Single-pass type I membrane protein</topology>
    </subcellularLocation>
</comment>
<keyword evidence="5 13" id="KW-0732">Signal</keyword>
<reference evidence="15 16" key="1">
    <citation type="journal article" date="2008" name="Nature">
        <title>Genome analysis of the platypus reveals unique signatures of evolution.</title>
        <authorList>
            <person name="Warren W.C."/>
            <person name="Hillier L.W."/>
            <person name="Marshall Graves J.A."/>
            <person name="Birney E."/>
            <person name="Ponting C.P."/>
            <person name="Grutzner F."/>
            <person name="Belov K."/>
            <person name="Miller W."/>
            <person name="Clarke L."/>
            <person name="Chinwalla A.T."/>
            <person name="Yang S.P."/>
            <person name="Heger A."/>
            <person name="Locke D.P."/>
            <person name="Miethke P."/>
            <person name="Waters P.D."/>
            <person name="Veyrunes F."/>
            <person name="Fulton L."/>
            <person name="Fulton B."/>
            <person name="Graves T."/>
            <person name="Wallis J."/>
            <person name="Puente X.S."/>
            <person name="Lopez-Otin C."/>
            <person name="Ordonez G.R."/>
            <person name="Eichler E.E."/>
            <person name="Chen L."/>
            <person name="Cheng Z."/>
            <person name="Deakin J.E."/>
            <person name="Alsop A."/>
            <person name="Thompson K."/>
            <person name="Kirby P."/>
            <person name="Papenfuss A.T."/>
            <person name="Wakefield M.J."/>
            <person name="Olender T."/>
            <person name="Lancet D."/>
            <person name="Huttley G.A."/>
            <person name="Smit A.F."/>
            <person name="Pask A."/>
            <person name="Temple-Smith P."/>
            <person name="Batzer M.A."/>
            <person name="Walker J.A."/>
            <person name="Konkel M.K."/>
            <person name="Harris R.S."/>
            <person name="Whittington C.M."/>
            <person name="Wong E.S."/>
            <person name="Gemmell N.J."/>
            <person name="Buschiazzo E."/>
            <person name="Vargas Jentzsch I.M."/>
            <person name="Merkel A."/>
            <person name="Schmitz J."/>
            <person name="Zemann A."/>
            <person name="Churakov G."/>
            <person name="Kriegs J.O."/>
            <person name="Brosius J."/>
            <person name="Murchison E.P."/>
            <person name="Sachidanandam R."/>
            <person name="Smith C."/>
            <person name="Hannon G.J."/>
            <person name="Tsend-Ayush E."/>
            <person name="McMillan D."/>
            <person name="Attenborough R."/>
            <person name="Rens W."/>
            <person name="Ferguson-Smith M."/>
            <person name="Lefevre C.M."/>
            <person name="Sharp J.A."/>
            <person name="Nicholas K.R."/>
            <person name="Ray D.A."/>
            <person name="Kube M."/>
            <person name="Reinhardt R."/>
            <person name="Pringle T.H."/>
            <person name="Taylor J."/>
            <person name="Jones R.C."/>
            <person name="Nixon B."/>
            <person name="Dacheux J.L."/>
            <person name="Niwa H."/>
            <person name="Sekita Y."/>
            <person name="Huang X."/>
            <person name="Stark A."/>
            <person name="Kheradpour P."/>
            <person name="Kellis M."/>
            <person name="Flicek P."/>
            <person name="Chen Y."/>
            <person name="Webber C."/>
            <person name="Hardison R."/>
            <person name="Nelson J."/>
            <person name="Hallsworth-Pepin K."/>
            <person name="Delehaunty K."/>
            <person name="Markovic C."/>
            <person name="Minx P."/>
            <person name="Feng Y."/>
            <person name="Kremitzki C."/>
            <person name="Mitreva M."/>
            <person name="Glasscock J."/>
            <person name="Wylie T."/>
            <person name="Wohldmann P."/>
            <person name="Thiru P."/>
            <person name="Nhan M.N."/>
            <person name="Pohl C.S."/>
            <person name="Smith S.M."/>
            <person name="Hou S."/>
            <person name="Nefedov M."/>
            <person name="de Jong P.J."/>
            <person name="Renfree M.B."/>
            <person name="Mardis E.R."/>
            <person name="Wilson R.K."/>
        </authorList>
    </citation>
    <scope>NUCLEOTIDE SEQUENCE [LARGE SCALE GENOMIC DNA]</scope>
    <source>
        <strain evidence="15 16">Glennie</strain>
    </source>
</reference>
<evidence type="ECO:0000259" key="14">
    <source>
        <dbReference type="Pfam" id="PF15910"/>
    </source>
</evidence>
<proteinExistence type="predicted"/>
<dbReference type="InterPro" id="IPR013106">
    <property type="entry name" value="Ig_V-set"/>
</dbReference>
<dbReference type="InterPro" id="IPR013783">
    <property type="entry name" value="Ig-like_fold"/>
</dbReference>
<dbReference type="Pfam" id="PF15910">
    <property type="entry name" value="V-set_2"/>
    <property type="match status" value="1"/>
</dbReference>
<evidence type="ECO:0000256" key="11">
    <source>
        <dbReference type="ARBA" id="ARBA00049688"/>
    </source>
</evidence>
<keyword evidence="4 12" id="KW-0812">Transmembrane</keyword>